<feature type="signal peptide" evidence="5">
    <location>
        <begin position="1"/>
        <end position="20"/>
    </location>
</feature>
<evidence type="ECO:0000256" key="1">
    <source>
        <dbReference type="ARBA" id="ARBA00000971"/>
    </source>
</evidence>
<dbReference type="Proteomes" id="UP000308196">
    <property type="component" value="Chromosome"/>
</dbReference>
<dbReference type="AlphaFoldDB" id="A0A4U9UZC9"/>
<dbReference type="RefSeq" id="WP_028072024.1">
    <property type="nucleotide sequence ID" value="NZ_CP141191.1"/>
</dbReference>
<dbReference type="InterPro" id="IPR001179">
    <property type="entry name" value="PPIase_FKBP_dom"/>
</dbReference>
<dbReference type="GeneID" id="78462903"/>
<organism evidence="7 8">
    <name type="scientific">Sphingobacterium thalpophilum</name>
    <dbReference type="NCBI Taxonomy" id="259"/>
    <lineage>
        <taxon>Bacteria</taxon>
        <taxon>Pseudomonadati</taxon>
        <taxon>Bacteroidota</taxon>
        <taxon>Sphingobacteriia</taxon>
        <taxon>Sphingobacteriales</taxon>
        <taxon>Sphingobacteriaceae</taxon>
        <taxon>Sphingobacterium</taxon>
    </lineage>
</organism>
<gene>
    <name evidence="7" type="ORF">NCTC11429_02178</name>
</gene>
<dbReference type="STRING" id="1123265.GCA_000686625_01045"/>
<dbReference type="KEGG" id="stha:NCTC11429_02178"/>
<dbReference type="InterPro" id="IPR046357">
    <property type="entry name" value="PPIase_dom_sf"/>
</dbReference>
<evidence type="ECO:0000256" key="5">
    <source>
        <dbReference type="SAM" id="SignalP"/>
    </source>
</evidence>
<feature type="chain" id="PRO_5020420292" description="Peptidyl-prolyl cis-trans isomerase" evidence="5">
    <location>
        <begin position="21"/>
        <end position="216"/>
    </location>
</feature>
<sequence length="216" mass="23669">MKNLLSTLLVGLTLASIFFASCNKDNFDYDAWEKEQLEKQRIQDSINKKRIEEQYPIIKEYVAGNQLQNVQYVDSLGIAYQLLAAGEETSYSYSFNSSGGIIAPDVIVKYIGKLVPSGTVFQQTEEGKTAELNLSQVIQAWKIAFIPKSISYNGKDIPVGGLTLTGLKKGSKIRIIAPSPFGYGDTGKQGSSSSSVSIPAKTPLDFTIEVVDIKNR</sequence>
<comment type="similarity">
    <text evidence="4">Belongs to the FKBP-type PPIase family.</text>
</comment>
<keyword evidence="3 4" id="KW-0413">Isomerase</keyword>
<evidence type="ECO:0000313" key="7">
    <source>
        <dbReference type="EMBL" id="VTR39445.1"/>
    </source>
</evidence>
<dbReference type="Gene3D" id="3.10.50.40">
    <property type="match status" value="1"/>
</dbReference>
<dbReference type="EMBL" id="LR590484">
    <property type="protein sequence ID" value="VTR39445.1"/>
    <property type="molecule type" value="Genomic_DNA"/>
</dbReference>
<evidence type="ECO:0000256" key="2">
    <source>
        <dbReference type="ARBA" id="ARBA00023110"/>
    </source>
</evidence>
<keyword evidence="5" id="KW-0732">Signal</keyword>
<protein>
    <recommendedName>
        <fullName evidence="4">Peptidyl-prolyl cis-trans isomerase</fullName>
        <ecNumber evidence="4">5.2.1.8</ecNumber>
    </recommendedName>
</protein>
<comment type="catalytic activity">
    <reaction evidence="1 3 4">
        <text>[protein]-peptidylproline (omega=180) = [protein]-peptidylproline (omega=0)</text>
        <dbReference type="Rhea" id="RHEA:16237"/>
        <dbReference type="Rhea" id="RHEA-COMP:10747"/>
        <dbReference type="Rhea" id="RHEA-COMP:10748"/>
        <dbReference type="ChEBI" id="CHEBI:83833"/>
        <dbReference type="ChEBI" id="CHEBI:83834"/>
        <dbReference type="EC" id="5.2.1.8"/>
    </reaction>
</comment>
<proteinExistence type="inferred from homology"/>
<evidence type="ECO:0000313" key="8">
    <source>
        <dbReference type="Proteomes" id="UP000308196"/>
    </source>
</evidence>
<dbReference type="Pfam" id="PF00254">
    <property type="entry name" value="FKBP_C"/>
    <property type="match status" value="1"/>
</dbReference>
<dbReference type="SUPFAM" id="SSF54534">
    <property type="entry name" value="FKBP-like"/>
    <property type="match status" value="1"/>
</dbReference>
<dbReference type="EC" id="5.2.1.8" evidence="4"/>
<evidence type="ECO:0000256" key="3">
    <source>
        <dbReference type="PROSITE-ProRule" id="PRU00277"/>
    </source>
</evidence>
<accession>A0A4U9UZC9</accession>
<evidence type="ECO:0000256" key="4">
    <source>
        <dbReference type="RuleBase" id="RU003915"/>
    </source>
</evidence>
<dbReference type="PROSITE" id="PS51257">
    <property type="entry name" value="PROKAR_LIPOPROTEIN"/>
    <property type="match status" value="1"/>
</dbReference>
<dbReference type="GO" id="GO:0003755">
    <property type="term" value="F:peptidyl-prolyl cis-trans isomerase activity"/>
    <property type="evidence" value="ECO:0007669"/>
    <property type="project" value="UniProtKB-UniRule"/>
</dbReference>
<keyword evidence="2 3" id="KW-0697">Rotamase</keyword>
<evidence type="ECO:0000259" key="6">
    <source>
        <dbReference type="PROSITE" id="PS50059"/>
    </source>
</evidence>
<feature type="domain" description="PPIase FKBP-type" evidence="6">
    <location>
        <begin position="103"/>
        <end position="214"/>
    </location>
</feature>
<reference evidence="7 8" key="1">
    <citation type="submission" date="2019-05" db="EMBL/GenBank/DDBJ databases">
        <authorList>
            <consortium name="Pathogen Informatics"/>
        </authorList>
    </citation>
    <scope>NUCLEOTIDE SEQUENCE [LARGE SCALE GENOMIC DNA]</scope>
    <source>
        <strain evidence="7 8">NCTC11429</strain>
    </source>
</reference>
<name>A0A4U9UZC9_9SPHI</name>
<dbReference type="PROSITE" id="PS50059">
    <property type="entry name" value="FKBP_PPIASE"/>
    <property type="match status" value="1"/>
</dbReference>